<dbReference type="InterPro" id="IPR010982">
    <property type="entry name" value="Lambda_DNA-bd_dom_sf"/>
</dbReference>
<evidence type="ECO:0000256" key="2">
    <source>
        <dbReference type="ARBA" id="ARBA00023125"/>
    </source>
</evidence>
<dbReference type="InterPro" id="IPR028082">
    <property type="entry name" value="Peripla_BP_I"/>
</dbReference>
<feature type="domain" description="HTH lacI-type" evidence="4">
    <location>
        <begin position="3"/>
        <end position="57"/>
    </location>
</feature>
<evidence type="ECO:0000256" key="1">
    <source>
        <dbReference type="ARBA" id="ARBA00023015"/>
    </source>
</evidence>
<keyword evidence="3" id="KW-0804">Transcription</keyword>
<dbReference type="RefSeq" id="WP_210058070.1">
    <property type="nucleotide sequence ID" value="NZ_BAAAMH010000024.1"/>
</dbReference>
<comment type="caution">
    <text evidence="5">The sequence shown here is derived from an EMBL/GenBank/DDBJ whole genome shotgun (WGS) entry which is preliminary data.</text>
</comment>
<dbReference type="InterPro" id="IPR046335">
    <property type="entry name" value="LacI/GalR-like_sensor"/>
</dbReference>
<organism evidence="5 6">
    <name type="scientific">Microlunatus capsulatus</name>
    <dbReference type="NCBI Taxonomy" id="99117"/>
    <lineage>
        <taxon>Bacteria</taxon>
        <taxon>Bacillati</taxon>
        <taxon>Actinomycetota</taxon>
        <taxon>Actinomycetes</taxon>
        <taxon>Propionibacteriales</taxon>
        <taxon>Propionibacteriaceae</taxon>
        <taxon>Microlunatus</taxon>
    </lineage>
</organism>
<proteinExistence type="predicted"/>
<dbReference type="SUPFAM" id="SSF53822">
    <property type="entry name" value="Periplasmic binding protein-like I"/>
    <property type="match status" value="1"/>
</dbReference>
<dbReference type="EMBL" id="JAGIOB010000001">
    <property type="protein sequence ID" value="MBP2418529.1"/>
    <property type="molecule type" value="Genomic_DNA"/>
</dbReference>
<sequence length="331" mass="35621">MRATVRDVARRAQVSPKTVSNVVNGTFPVSPETRQRVEDALRELDYVPNLSARGLRNGRTGVIAVALPDLSTPYSASITRAFVQAGAVRGLTVQIEESAGSVEREAQLLSRARSHLIDGLVLNPVLRETSAVQPGISLPPVVMIGEVEQPAVDHLWTDNVAALRELTGLLVQEGHRRIALLGGMPSASYQLRRQGYREALTEAGLPLDPELEIPVHGWTSAAGADGVRAHLARHPLPDALVCCTDTLAMGVLSALWADGHRVPDDVSVVGYDDIPEAAFTVPPLTTVHFDRRAVAEAALDLLARRINDPGHPATSTVLPHRVVRRASTRAR</sequence>
<dbReference type="InterPro" id="IPR000843">
    <property type="entry name" value="HTH_LacI"/>
</dbReference>
<dbReference type="PROSITE" id="PS00356">
    <property type="entry name" value="HTH_LACI_1"/>
    <property type="match status" value="1"/>
</dbReference>
<name>A0ABS4ZC22_9ACTN</name>
<evidence type="ECO:0000313" key="5">
    <source>
        <dbReference type="EMBL" id="MBP2418529.1"/>
    </source>
</evidence>
<evidence type="ECO:0000259" key="4">
    <source>
        <dbReference type="PROSITE" id="PS50932"/>
    </source>
</evidence>
<keyword evidence="6" id="KW-1185">Reference proteome</keyword>
<dbReference type="PROSITE" id="PS50932">
    <property type="entry name" value="HTH_LACI_2"/>
    <property type="match status" value="1"/>
</dbReference>
<dbReference type="Gene3D" id="3.40.50.2300">
    <property type="match status" value="2"/>
</dbReference>
<dbReference type="PANTHER" id="PTHR30146:SF153">
    <property type="entry name" value="LACTOSE OPERON REPRESSOR"/>
    <property type="match status" value="1"/>
</dbReference>
<protein>
    <submittedName>
        <fullName evidence="5">DNA-binding LacI/PurR family transcriptional regulator</fullName>
    </submittedName>
</protein>
<dbReference type="Pfam" id="PF00356">
    <property type="entry name" value="LacI"/>
    <property type="match status" value="1"/>
</dbReference>
<dbReference type="SUPFAM" id="SSF47413">
    <property type="entry name" value="lambda repressor-like DNA-binding domains"/>
    <property type="match status" value="1"/>
</dbReference>
<accession>A0ABS4ZC22</accession>
<dbReference type="CDD" id="cd06267">
    <property type="entry name" value="PBP1_LacI_sugar_binding-like"/>
    <property type="match status" value="1"/>
</dbReference>
<evidence type="ECO:0000256" key="3">
    <source>
        <dbReference type="ARBA" id="ARBA00023163"/>
    </source>
</evidence>
<dbReference type="GO" id="GO:0003677">
    <property type="term" value="F:DNA binding"/>
    <property type="evidence" value="ECO:0007669"/>
    <property type="project" value="UniProtKB-KW"/>
</dbReference>
<keyword evidence="1" id="KW-0805">Transcription regulation</keyword>
<dbReference type="CDD" id="cd01392">
    <property type="entry name" value="HTH_LacI"/>
    <property type="match status" value="1"/>
</dbReference>
<dbReference type="SMART" id="SM00354">
    <property type="entry name" value="HTH_LACI"/>
    <property type="match status" value="1"/>
</dbReference>
<keyword evidence="2 5" id="KW-0238">DNA-binding</keyword>
<dbReference type="Gene3D" id="1.10.260.40">
    <property type="entry name" value="lambda repressor-like DNA-binding domains"/>
    <property type="match status" value="1"/>
</dbReference>
<evidence type="ECO:0000313" key="6">
    <source>
        <dbReference type="Proteomes" id="UP000758168"/>
    </source>
</evidence>
<gene>
    <name evidence="5" type="ORF">JOF54_003451</name>
</gene>
<dbReference type="Proteomes" id="UP000758168">
    <property type="component" value="Unassembled WGS sequence"/>
</dbReference>
<dbReference type="PANTHER" id="PTHR30146">
    <property type="entry name" value="LACI-RELATED TRANSCRIPTIONAL REPRESSOR"/>
    <property type="match status" value="1"/>
</dbReference>
<reference evidence="5 6" key="1">
    <citation type="submission" date="2021-03" db="EMBL/GenBank/DDBJ databases">
        <title>Sequencing the genomes of 1000 actinobacteria strains.</title>
        <authorList>
            <person name="Klenk H.-P."/>
        </authorList>
    </citation>
    <scope>NUCLEOTIDE SEQUENCE [LARGE SCALE GENOMIC DNA]</scope>
    <source>
        <strain evidence="5 6">DSM 12936</strain>
    </source>
</reference>
<dbReference type="Pfam" id="PF13377">
    <property type="entry name" value="Peripla_BP_3"/>
    <property type="match status" value="1"/>
</dbReference>